<name>A0A0K2TDR3_LEPSM</name>
<protein>
    <submittedName>
        <fullName evidence="2">Uncharacterized protein</fullName>
    </submittedName>
</protein>
<dbReference type="EMBL" id="HACA01006619">
    <property type="protein sequence ID" value="CDW23980.1"/>
    <property type="molecule type" value="Transcribed_RNA"/>
</dbReference>
<dbReference type="GO" id="GO:0016491">
    <property type="term" value="F:oxidoreductase activity"/>
    <property type="evidence" value="ECO:0007669"/>
    <property type="project" value="UniProtKB-KW"/>
</dbReference>
<dbReference type="AlphaFoldDB" id="A0A0K2TDR3"/>
<accession>A0A0K2TDR3</accession>
<dbReference type="InterPro" id="IPR002347">
    <property type="entry name" value="SDR_fam"/>
</dbReference>
<dbReference type="Pfam" id="PF00106">
    <property type="entry name" value="adh_short"/>
    <property type="match status" value="1"/>
</dbReference>
<dbReference type="SUPFAM" id="SSF51735">
    <property type="entry name" value="NAD(P)-binding Rossmann-fold domains"/>
    <property type="match status" value="1"/>
</dbReference>
<sequence>MKSIRDFCTKILETESKIHVLINNNVIQWASKRTTEDGFELHWGINHMSNFVMTQLLLPLLHRAAPDARIINMTSSWYSRSKGINWNDPNFRNESYSACEAFNQSKLANILFTRELSKRLEGTGVNVKSLNLCKASGFLSCRYSFGIQAFRKYKFDQHKRICIHHNNLQFCSKKITKSSPDASNVISNIIKMHVSFHIDSNPNIVRFMELHTGNVINFFSIHHYIVHGVPKMYLLFLT</sequence>
<dbReference type="PANTHER" id="PTHR43157">
    <property type="entry name" value="PHOSPHATIDYLINOSITOL-GLYCAN BIOSYNTHESIS CLASS F PROTEIN-RELATED"/>
    <property type="match status" value="1"/>
</dbReference>
<keyword evidence="1" id="KW-0560">Oxidoreductase</keyword>
<organism evidence="2">
    <name type="scientific">Lepeophtheirus salmonis</name>
    <name type="common">Salmon louse</name>
    <name type="synonym">Caligus salmonis</name>
    <dbReference type="NCBI Taxonomy" id="72036"/>
    <lineage>
        <taxon>Eukaryota</taxon>
        <taxon>Metazoa</taxon>
        <taxon>Ecdysozoa</taxon>
        <taxon>Arthropoda</taxon>
        <taxon>Crustacea</taxon>
        <taxon>Multicrustacea</taxon>
        <taxon>Hexanauplia</taxon>
        <taxon>Copepoda</taxon>
        <taxon>Siphonostomatoida</taxon>
        <taxon>Caligidae</taxon>
        <taxon>Lepeophtheirus</taxon>
    </lineage>
</organism>
<dbReference type="Gene3D" id="3.40.50.720">
    <property type="entry name" value="NAD(P)-binding Rossmann-like Domain"/>
    <property type="match status" value="1"/>
</dbReference>
<evidence type="ECO:0000313" key="2">
    <source>
        <dbReference type="EMBL" id="CDW23980.1"/>
    </source>
</evidence>
<proteinExistence type="predicted"/>
<evidence type="ECO:0000256" key="1">
    <source>
        <dbReference type="ARBA" id="ARBA00023002"/>
    </source>
</evidence>
<reference evidence="2" key="1">
    <citation type="submission" date="2014-05" db="EMBL/GenBank/DDBJ databases">
        <authorList>
            <person name="Chronopoulou M."/>
        </authorList>
    </citation>
    <scope>NUCLEOTIDE SEQUENCE</scope>
    <source>
        <tissue evidence="2">Whole organism</tissue>
    </source>
</reference>
<dbReference type="OrthoDB" id="191139at2759"/>
<dbReference type="InterPro" id="IPR036291">
    <property type="entry name" value="NAD(P)-bd_dom_sf"/>
</dbReference>
<dbReference type="PANTHER" id="PTHR43157:SF31">
    <property type="entry name" value="PHOSPHATIDYLINOSITOL-GLYCAN BIOSYNTHESIS CLASS F PROTEIN"/>
    <property type="match status" value="1"/>
</dbReference>